<dbReference type="Pfam" id="PF02875">
    <property type="entry name" value="Mur_ligase_C"/>
    <property type="match status" value="1"/>
</dbReference>
<evidence type="ECO:0000256" key="8">
    <source>
        <dbReference type="RuleBase" id="RU004135"/>
    </source>
</evidence>
<feature type="domain" description="Mur ligase C-terminal" evidence="10">
    <location>
        <begin position="331"/>
        <end position="453"/>
    </location>
</feature>
<dbReference type="NCBIfam" id="NF001126">
    <property type="entry name" value="PRK00139.1-4"/>
    <property type="match status" value="1"/>
</dbReference>
<dbReference type="InterPro" id="IPR013221">
    <property type="entry name" value="Mur_ligase_cen"/>
</dbReference>
<evidence type="ECO:0000259" key="11">
    <source>
        <dbReference type="Pfam" id="PF08245"/>
    </source>
</evidence>
<keyword evidence="7" id="KW-0460">Magnesium</keyword>
<dbReference type="PANTHER" id="PTHR23135:SF4">
    <property type="entry name" value="UDP-N-ACETYLMURAMOYL-L-ALANYL-D-GLUTAMATE--2,6-DIAMINOPIMELATE LIGASE MURE HOMOLOG, CHLOROPLASTIC"/>
    <property type="match status" value="1"/>
</dbReference>
<dbReference type="Gene3D" id="3.40.1190.10">
    <property type="entry name" value="Mur-like, catalytic domain"/>
    <property type="match status" value="1"/>
</dbReference>
<feature type="binding site" evidence="7">
    <location>
        <position position="180"/>
    </location>
    <ligand>
        <name>UDP-N-acetyl-alpha-D-muramoyl-L-alanyl-D-glutamate</name>
        <dbReference type="ChEBI" id="CHEBI:83900"/>
    </ligand>
</feature>
<feature type="binding site" evidence="7">
    <location>
        <position position="26"/>
    </location>
    <ligand>
        <name>UDP-N-acetyl-alpha-D-muramoyl-L-alanyl-D-glutamate</name>
        <dbReference type="ChEBI" id="CHEBI:83900"/>
    </ligand>
</feature>
<feature type="binding site" evidence="7">
    <location>
        <position position="455"/>
    </location>
    <ligand>
        <name>meso-2,6-diaminopimelate</name>
        <dbReference type="ChEBI" id="CHEBI:57791"/>
    </ligand>
</feature>
<evidence type="ECO:0000313" key="12">
    <source>
        <dbReference type="EMBL" id="OAD19372.1"/>
    </source>
</evidence>
<keyword evidence="7" id="KW-0547">Nucleotide-binding</keyword>
<evidence type="ECO:0000256" key="7">
    <source>
        <dbReference type="HAMAP-Rule" id="MF_00208"/>
    </source>
</evidence>
<dbReference type="EC" id="6.3.2.13" evidence="7"/>
<feature type="binding site" evidence="7">
    <location>
        <begin position="112"/>
        <end position="118"/>
    </location>
    <ligand>
        <name>ATP</name>
        <dbReference type="ChEBI" id="CHEBI:30616"/>
    </ligand>
</feature>
<comment type="caution">
    <text evidence="12">The sequence shown here is derived from an EMBL/GenBank/DDBJ whole genome shotgun (WGS) entry which is preliminary data.</text>
</comment>
<accession>A0A176RUD2</accession>
<comment type="similarity">
    <text evidence="1 7">Belongs to the MurCDEF family. MurE subfamily.</text>
</comment>
<feature type="binding site" evidence="7">
    <location>
        <position position="186"/>
    </location>
    <ligand>
        <name>UDP-N-acetyl-alpha-D-muramoyl-L-alanyl-D-glutamate</name>
        <dbReference type="ChEBI" id="CHEBI:83900"/>
    </ligand>
</feature>
<keyword evidence="7" id="KW-0067">ATP-binding</keyword>
<dbReference type="SUPFAM" id="SSF53623">
    <property type="entry name" value="MurD-like peptide ligases, catalytic domain"/>
    <property type="match status" value="1"/>
</dbReference>
<dbReference type="Gene3D" id="3.40.1390.10">
    <property type="entry name" value="MurE/MurF, N-terminal domain"/>
    <property type="match status" value="1"/>
</dbReference>
<keyword evidence="6 7" id="KW-0961">Cell wall biogenesis/degradation</keyword>
<evidence type="ECO:0000259" key="10">
    <source>
        <dbReference type="Pfam" id="PF02875"/>
    </source>
</evidence>
<evidence type="ECO:0000256" key="6">
    <source>
        <dbReference type="ARBA" id="ARBA00023316"/>
    </source>
</evidence>
<feature type="binding site" evidence="7">
    <location>
        <position position="451"/>
    </location>
    <ligand>
        <name>meso-2,6-diaminopimelate</name>
        <dbReference type="ChEBI" id="CHEBI:57791"/>
    </ligand>
</feature>
<comment type="catalytic activity">
    <reaction evidence="7">
        <text>UDP-N-acetyl-alpha-D-muramoyl-L-alanyl-D-glutamate + meso-2,6-diaminopimelate + ATP = UDP-N-acetyl-alpha-D-muramoyl-L-alanyl-gamma-D-glutamyl-meso-2,6-diaminopimelate + ADP + phosphate + H(+)</text>
        <dbReference type="Rhea" id="RHEA:23676"/>
        <dbReference type="ChEBI" id="CHEBI:15378"/>
        <dbReference type="ChEBI" id="CHEBI:30616"/>
        <dbReference type="ChEBI" id="CHEBI:43474"/>
        <dbReference type="ChEBI" id="CHEBI:57791"/>
        <dbReference type="ChEBI" id="CHEBI:83900"/>
        <dbReference type="ChEBI" id="CHEBI:83905"/>
        <dbReference type="ChEBI" id="CHEBI:456216"/>
        <dbReference type="EC" id="6.3.2.13"/>
    </reaction>
</comment>
<evidence type="ECO:0000256" key="1">
    <source>
        <dbReference type="ARBA" id="ARBA00005898"/>
    </source>
</evidence>
<dbReference type="Proteomes" id="UP000076962">
    <property type="component" value="Unassembled WGS sequence"/>
</dbReference>
<sequence length="479" mass="51908">MSMLLSQLLKNDLDTKLDRPVTGLALDSRSVRPGEVFLALAGTQAHGEIYIESALQKGAIAVLKEAPVAGIEKLPGDIPCISLPNLSQQLGDIAARFYGNPSRNMHIIGVTGTNGKTSVTHAIAYLLQAYAPCGLFGTLGYGIYGALQPGLHTTPDAIHLQALLAQLRSQNVSQVVMEVSSHALAQGRVNGISFESAVLTNLSRDHLDYHQTMTAYGDAKRRLFAMPHLKNAVINLDDAFGQSVLANLTVTPFTYSLHNKAADVYAEIRAYNIDGCRLNIHSRWGEGELQSPWFGQFNVSNVLAALTVLLSMGFLLPQLLSQLANLPSVPGRMERFGQAPTVIIDYAHTPDALEKTLLALREHLKGKMWCVFGCGGSRDRGKRRLMGEVAQAYADKVIITDDNPRHEASQAIIDDILQGCPEPAAVIPDRQQAIGYALEQAMVGDVVLIAGKGHEDYQEVGVQRLAFSDRAVVSELLDQ</sequence>
<dbReference type="EMBL" id="LUTY01002828">
    <property type="protein sequence ID" value="OAD19372.1"/>
    <property type="molecule type" value="Genomic_DNA"/>
</dbReference>
<comment type="caution">
    <text evidence="7">Lacks conserved residue(s) required for the propagation of feature annotation.</text>
</comment>
<keyword evidence="2 7" id="KW-0132">Cell division</keyword>
<dbReference type="InterPro" id="IPR036565">
    <property type="entry name" value="Mur-like_cat_sf"/>
</dbReference>
<keyword evidence="3 7" id="KW-0133">Cell shape</keyword>
<comment type="PTM">
    <text evidence="7">Carboxylation is probably crucial for Mg(2+) binding and, consequently, for the gamma-phosphate positioning of ATP.</text>
</comment>
<dbReference type="AlphaFoldDB" id="A0A176RUD2"/>
<feature type="binding site" evidence="7">
    <location>
        <begin position="153"/>
        <end position="154"/>
    </location>
    <ligand>
        <name>UDP-N-acetyl-alpha-D-muramoyl-L-alanyl-D-glutamate</name>
        <dbReference type="ChEBI" id="CHEBI:83900"/>
    </ligand>
</feature>
<keyword evidence="7 12" id="KW-0436">Ligase</keyword>
<reference evidence="12 13" key="1">
    <citation type="submission" date="2016-05" db="EMBL/GenBank/DDBJ databases">
        <title>Single-cell genome of chain-forming Candidatus Thiomargarita nelsonii and comparison to other large sulfur-oxidizing bacteria.</title>
        <authorList>
            <person name="Winkel M."/>
            <person name="Salman V."/>
            <person name="Woyke T."/>
            <person name="Schulz-Vogt H."/>
            <person name="Richter M."/>
            <person name="Flood B."/>
            <person name="Bailey J."/>
            <person name="Amann R."/>
            <person name="Mussmann M."/>
        </authorList>
    </citation>
    <scope>NUCLEOTIDE SEQUENCE [LARGE SCALE GENOMIC DNA]</scope>
    <source>
        <strain evidence="12 13">THI036</strain>
    </source>
</reference>
<dbReference type="Gene3D" id="3.90.190.20">
    <property type="entry name" value="Mur ligase, C-terminal domain"/>
    <property type="match status" value="1"/>
</dbReference>
<evidence type="ECO:0000259" key="9">
    <source>
        <dbReference type="Pfam" id="PF01225"/>
    </source>
</evidence>
<comment type="cofactor">
    <cofactor evidence="7">
        <name>Mg(2+)</name>
        <dbReference type="ChEBI" id="CHEBI:18420"/>
    </cofactor>
</comment>
<dbReference type="NCBIfam" id="NF001124">
    <property type="entry name" value="PRK00139.1-2"/>
    <property type="match status" value="1"/>
</dbReference>
<dbReference type="PANTHER" id="PTHR23135">
    <property type="entry name" value="MUR LIGASE FAMILY MEMBER"/>
    <property type="match status" value="1"/>
</dbReference>
<feature type="domain" description="Mur ligase central" evidence="11">
    <location>
        <begin position="110"/>
        <end position="308"/>
    </location>
</feature>
<dbReference type="InterPro" id="IPR035911">
    <property type="entry name" value="MurE/MurF_N"/>
</dbReference>
<dbReference type="GO" id="GO:0008360">
    <property type="term" value="P:regulation of cell shape"/>
    <property type="evidence" value="ECO:0007669"/>
    <property type="project" value="UniProtKB-KW"/>
</dbReference>
<dbReference type="Pfam" id="PF08245">
    <property type="entry name" value="Mur_ligase_M"/>
    <property type="match status" value="1"/>
</dbReference>
<dbReference type="Pfam" id="PF01225">
    <property type="entry name" value="Mur_ligase"/>
    <property type="match status" value="1"/>
</dbReference>
<comment type="subcellular location">
    <subcellularLocation>
        <location evidence="7 8">Cytoplasm</location>
    </subcellularLocation>
</comment>
<evidence type="ECO:0000256" key="2">
    <source>
        <dbReference type="ARBA" id="ARBA00022618"/>
    </source>
</evidence>
<proteinExistence type="inferred from homology"/>
<dbReference type="GO" id="GO:0071555">
    <property type="term" value="P:cell wall organization"/>
    <property type="evidence" value="ECO:0007669"/>
    <property type="project" value="UniProtKB-KW"/>
</dbReference>
<name>A0A176RUD2_9GAMM</name>
<gene>
    <name evidence="7" type="primary">murE</name>
    <name evidence="12" type="ORF">THIOM_004999</name>
</gene>
<dbReference type="GO" id="GO:0000287">
    <property type="term" value="F:magnesium ion binding"/>
    <property type="evidence" value="ECO:0007669"/>
    <property type="project" value="UniProtKB-UniRule"/>
</dbReference>
<dbReference type="GO" id="GO:0008765">
    <property type="term" value="F:UDP-N-acetylmuramoylalanyl-D-glutamate-2,6-diaminopimelate ligase activity"/>
    <property type="evidence" value="ECO:0007669"/>
    <property type="project" value="UniProtKB-UniRule"/>
</dbReference>
<dbReference type="SUPFAM" id="SSF63418">
    <property type="entry name" value="MurE/MurF N-terminal domain"/>
    <property type="match status" value="1"/>
</dbReference>
<dbReference type="InterPro" id="IPR005761">
    <property type="entry name" value="UDP-N-AcMur-Glu-dNH2Pim_ligase"/>
</dbReference>
<dbReference type="InterPro" id="IPR000713">
    <property type="entry name" value="Mur_ligase_N"/>
</dbReference>
<dbReference type="InterPro" id="IPR004101">
    <property type="entry name" value="Mur_ligase_C"/>
</dbReference>
<dbReference type="GO" id="GO:0005737">
    <property type="term" value="C:cytoplasm"/>
    <property type="evidence" value="ECO:0007669"/>
    <property type="project" value="UniProtKB-SubCell"/>
</dbReference>
<feature type="binding site" evidence="7">
    <location>
        <position position="28"/>
    </location>
    <ligand>
        <name>UDP-N-acetyl-alpha-D-muramoyl-L-alanyl-D-glutamate</name>
        <dbReference type="ChEBI" id="CHEBI:83900"/>
    </ligand>
</feature>
<dbReference type="GO" id="GO:0051301">
    <property type="term" value="P:cell division"/>
    <property type="evidence" value="ECO:0007669"/>
    <property type="project" value="UniProtKB-KW"/>
</dbReference>
<feature type="domain" description="Mur ligase N-terminal catalytic" evidence="9">
    <location>
        <begin position="21"/>
        <end position="98"/>
    </location>
</feature>
<dbReference type="GO" id="GO:0005524">
    <property type="term" value="F:ATP binding"/>
    <property type="evidence" value="ECO:0007669"/>
    <property type="project" value="UniProtKB-UniRule"/>
</dbReference>
<dbReference type="GO" id="GO:0009252">
    <property type="term" value="P:peptidoglycan biosynthetic process"/>
    <property type="evidence" value="ECO:0007669"/>
    <property type="project" value="UniProtKB-UniRule"/>
</dbReference>
<feature type="modified residue" description="N6-carboxylysine" evidence="7">
    <location>
        <position position="220"/>
    </location>
</feature>
<evidence type="ECO:0000313" key="13">
    <source>
        <dbReference type="Proteomes" id="UP000076962"/>
    </source>
</evidence>
<keyword evidence="4 7" id="KW-0573">Peptidoglycan synthesis</keyword>
<dbReference type="PATRIC" id="fig|1003181.4.peg.6615"/>
<comment type="pathway">
    <text evidence="7 8">Cell wall biogenesis; peptidoglycan biosynthesis.</text>
</comment>
<evidence type="ECO:0000256" key="5">
    <source>
        <dbReference type="ARBA" id="ARBA00023306"/>
    </source>
</evidence>
<dbReference type="UniPathway" id="UPA00219"/>
<dbReference type="SUPFAM" id="SSF53244">
    <property type="entry name" value="MurD-like peptide ligases, peptide-binding domain"/>
    <property type="match status" value="1"/>
</dbReference>
<organism evidence="12 13">
    <name type="scientific">Candidatus Thiomargarita nelsonii</name>
    <dbReference type="NCBI Taxonomy" id="1003181"/>
    <lineage>
        <taxon>Bacteria</taxon>
        <taxon>Pseudomonadati</taxon>
        <taxon>Pseudomonadota</taxon>
        <taxon>Gammaproteobacteria</taxon>
        <taxon>Thiotrichales</taxon>
        <taxon>Thiotrichaceae</taxon>
        <taxon>Thiomargarita</taxon>
    </lineage>
</organism>
<evidence type="ECO:0000256" key="3">
    <source>
        <dbReference type="ARBA" id="ARBA00022960"/>
    </source>
</evidence>
<keyword evidence="13" id="KW-1185">Reference proteome</keyword>
<protein>
    <recommendedName>
        <fullName evidence="7">UDP-N-acetylmuramoyl-L-alanyl-D-glutamate--2,6-diaminopimelate ligase</fullName>
        <ecNumber evidence="7">6.3.2.13</ecNumber>
    </recommendedName>
    <alternativeName>
        <fullName evidence="7">Meso-A2pm-adding enzyme</fullName>
    </alternativeName>
    <alternativeName>
        <fullName evidence="7">Meso-diaminopimelate-adding enzyme</fullName>
    </alternativeName>
    <alternativeName>
        <fullName evidence="7">UDP-MurNAc-L-Ala-D-Glu:meso-diaminopimelate ligase</fullName>
    </alternativeName>
    <alternativeName>
        <fullName evidence="7">UDP-MurNAc-tripeptide synthetase</fullName>
    </alternativeName>
    <alternativeName>
        <fullName evidence="7">UDP-N-acetylmuramyl-tripeptide synthetase</fullName>
    </alternativeName>
</protein>
<feature type="binding site" evidence="7">
    <location>
        <position position="378"/>
    </location>
    <ligand>
        <name>meso-2,6-diaminopimelate</name>
        <dbReference type="ChEBI" id="CHEBI:57791"/>
    </ligand>
</feature>
<dbReference type="HAMAP" id="MF_00208">
    <property type="entry name" value="MurE"/>
    <property type="match status" value="1"/>
</dbReference>
<keyword evidence="5 7" id="KW-0131">Cell cycle</keyword>
<feature type="short sequence motif" description="Meso-diaminopimelate recognition motif" evidence="7">
    <location>
        <begin position="402"/>
        <end position="405"/>
    </location>
</feature>
<comment type="function">
    <text evidence="7">Catalyzes the addition of meso-diaminopimelic acid to the nucleotide precursor UDP-N-acetylmuramoyl-L-alanyl-D-glutamate (UMAG) in the biosynthesis of bacterial cell-wall peptidoglycan.</text>
</comment>
<dbReference type="NCBIfam" id="TIGR01085">
    <property type="entry name" value="murE"/>
    <property type="match status" value="1"/>
</dbReference>
<feature type="binding site" evidence="7">
    <location>
        <position position="188"/>
    </location>
    <ligand>
        <name>UDP-N-acetyl-alpha-D-muramoyl-L-alanyl-D-glutamate</name>
        <dbReference type="ChEBI" id="CHEBI:83900"/>
    </ligand>
</feature>
<dbReference type="InterPro" id="IPR036615">
    <property type="entry name" value="Mur_ligase_C_dom_sf"/>
</dbReference>
<feature type="binding site" evidence="7">
    <location>
        <begin position="402"/>
        <end position="405"/>
    </location>
    <ligand>
        <name>meso-2,6-diaminopimelate</name>
        <dbReference type="ChEBI" id="CHEBI:57791"/>
    </ligand>
</feature>
<evidence type="ECO:0000256" key="4">
    <source>
        <dbReference type="ARBA" id="ARBA00022984"/>
    </source>
</evidence>
<keyword evidence="7" id="KW-0963">Cytoplasm</keyword>